<protein>
    <submittedName>
        <fullName evidence="1">Uncharacterized protein</fullName>
    </submittedName>
</protein>
<gene>
    <name evidence="1" type="ORF">DPMN_070596</name>
</gene>
<evidence type="ECO:0000313" key="2">
    <source>
        <dbReference type="Proteomes" id="UP000828390"/>
    </source>
</evidence>
<dbReference type="AlphaFoldDB" id="A0A9D3Z5L1"/>
<comment type="caution">
    <text evidence="1">The sequence shown here is derived from an EMBL/GenBank/DDBJ whole genome shotgun (WGS) entry which is preliminary data.</text>
</comment>
<reference evidence="1" key="2">
    <citation type="submission" date="2020-11" db="EMBL/GenBank/DDBJ databases">
        <authorList>
            <person name="McCartney M.A."/>
            <person name="Auch B."/>
            <person name="Kono T."/>
            <person name="Mallez S."/>
            <person name="Becker A."/>
            <person name="Gohl D.M."/>
            <person name="Silverstein K.A.T."/>
            <person name="Koren S."/>
            <person name="Bechman K.B."/>
            <person name="Herman A."/>
            <person name="Abrahante J.E."/>
            <person name="Garbe J."/>
        </authorList>
    </citation>
    <scope>NUCLEOTIDE SEQUENCE</scope>
    <source>
        <strain evidence="1">Duluth1</strain>
        <tissue evidence="1">Whole animal</tissue>
    </source>
</reference>
<keyword evidence="2" id="KW-1185">Reference proteome</keyword>
<sequence>MMDEEMRVDVYSRDCSSVSKAILLREVSNELTKRHVQLATLDAKSPIIELNGLLDGFKRIIKGIASTLWIEPVTPGVANRTPNPLRHSNGKCDLLRGIRDAFSIRSQTAVLRVIMSSILPAEAFSDESYVNKIQEGCLQLEKL</sequence>
<organism evidence="1 2">
    <name type="scientific">Dreissena polymorpha</name>
    <name type="common">Zebra mussel</name>
    <name type="synonym">Mytilus polymorpha</name>
    <dbReference type="NCBI Taxonomy" id="45954"/>
    <lineage>
        <taxon>Eukaryota</taxon>
        <taxon>Metazoa</taxon>
        <taxon>Spiralia</taxon>
        <taxon>Lophotrochozoa</taxon>
        <taxon>Mollusca</taxon>
        <taxon>Bivalvia</taxon>
        <taxon>Autobranchia</taxon>
        <taxon>Heteroconchia</taxon>
        <taxon>Euheterodonta</taxon>
        <taxon>Imparidentia</taxon>
        <taxon>Neoheterodontei</taxon>
        <taxon>Myida</taxon>
        <taxon>Dreissenoidea</taxon>
        <taxon>Dreissenidae</taxon>
        <taxon>Dreissena</taxon>
    </lineage>
</organism>
<accession>A0A9D3Z5L1</accession>
<evidence type="ECO:0000313" key="1">
    <source>
        <dbReference type="EMBL" id="KAH3711096.1"/>
    </source>
</evidence>
<proteinExistence type="predicted"/>
<dbReference type="Proteomes" id="UP000828390">
    <property type="component" value="Unassembled WGS sequence"/>
</dbReference>
<dbReference type="EMBL" id="JAIWYP010000014">
    <property type="protein sequence ID" value="KAH3711096.1"/>
    <property type="molecule type" value="Genomic_DNA"/>
</dbReference>
<reference evidence="1" key="1">
    <citation type="journal article" date="2019" name="bioRxiv">
        <title>The Genome of the Zebra Mussel, Dreissena polymorpha: A Resource for Invasive Species Research.</title>
        <authorList>
            <person name="McCartney M.A."/>
            <person name="Auch B."/>
            <person name="Kono T."/>
            <person name="Mallez S."/>
            <person name="Zhang Y."/>
            <person name="Obille A."/>
            <person name="Becker A."/>
            <person name="Abrahante J.E."/>
            <person name="Garbe J."/>
            <person name="Badalamenti J.P."/>
            <person name="Herman A."/>
            <person name="Mangelson H."/>
            <person name="Liachko I."/>
            <person name="Sullivan S."/>
            <person name="Sone E.D."/>
            <person name="Koren S."/>
            <person name="Silverstein K.A.T."/>
            <person name="Beckman K.B."/>
            <person name="Gohl D.M."/>
        </authorList>
    </citation>
    <scope>NUCLEOTIDE SEQUENCE</scope>
    <source>
        <strain evidence="1">Duluth1</strain>
        <tissue evidence="1">Whole animal</tissue>
    </source>
</reference>
<name>A0A9D3Z5L1_DREPO</name>